<evidence type="ECO:0000313" key="2">
    <source>
        <dbReference type="EMBL" id="CAQ05899.1"/>
    </source>
</evidence>
<dbReference type="AlphaFoldDB" id="B1VIV3"/>
<evidence type="ECO:0000256" key="1">
    <source>
        <dbReference type="SAM" id="MobiDB-lite"/>
    </source>
</evidence>
<protein>
    <submittedName>
        <fullName evidence="2">Uncharacterized protein</fullName>
    </submittedName>
</protein>
<gene>
    <name evidence="2" type="ordered locus">cu1940</name>
</gene>
<dbReference type="KEGG" id="cur:cu1940"/>
<name>B1VIV3_CORU7</name>
<organism evidence="2 3">
    <name type="scientific">Corynebacterium urealyticum (strain ATCC 43042 / DSM 7109)</name>
    <dbReference type="NCBI Taxonomy" id="504474"/>
    <lineage>
        <taxon>Bacteria</taxon>
        <taxon>Bacillati</taxon>
        <taxon>Actinomycetota</taxon>
        <taxon>Actinomycetes</taxon>
        <taxon>Mycobacteriales</taxon>
        <taxon>Corynebacteriaceae</taxon>
        <taxon>Corynebacterium</taxon>
    </lineage>
</organism>
<keyword evidence="3" id="KW-1185">Reference proteome</keyword>
<sequence length="282" mass="30048">MARNSSDEELLAALHAELAVHPWAFEPVRSGAGDNGAGTKGAGDNAEGTDGAASTGNPAAPLRGGATPGTQQLARVELAANAGAPERVVTIGGGWVVVRPARFPTPHARPATASRGGRSGASRRGGRRKQRSSADASASLMQPVMWEYEAVLRCRPGEPLRLRSAQGSEHRLGLVRRITVLDQPAQPEGVRSLGGLQHSQLSNREYMLSFDSGATMLVDRQLWLTHIARREVAHEFLRWRVLSRAEVGSPLAYRAPRGEGQGRADAAMELTELGAITRILPI</sequence>
<accession>B1VIV3</accession>
<dbReference type="Proteomes" id="UP000001727">
    <property type="component" value="Chromosome"/>
</dbReference>
<dbReference type="RefSeq" id="WP_012361167.1">
    <property type="nucleotide sequence ID" value="NC_010545.1"/>
</dbReference>
<feature type="region of interest" description="Disordered" evidence="1">
    <location>
        <begin position="30"/>
        <end position="68"/>
    </location>
</feature>
<dbReference type="HOGENOM" id="CLU_985960_0_0_11"/>
<proteinExistence type="predicted"/>
<evidence type="ECO:0000313" key="3">
    <source>
        <dbReference type="Proteomes" id="UP000001727"/>
    </source>
</evidence>
<dbReference type="EMBL" id="AM942444">
    <property type="protein sequence ID" value="CAQ05899.1"/>
    <property type="molecule type" value="Genomic_DNA"/>
</dbReference>
<reference evidence="2 3" key="1">
    <citation type="journal article" date="2008" name="J. Biotechnol.">
        <title>The lifestyle of Corynebacterium urealyticum derived from its complete genome sequence established by pyrosequencing.</title>
        <authorList>
            <person name="Tauch A."/>
            <person name="Trost E."/>
            <person name="Tilker A."/>
            <person name="Ludewig U."/>
            <person name="Schneiker S."/>
            <person name="Goesmann A."/>
            <person name="Arnold W."/>
            <person name="Bekel T."/>
            <person name="Brinkrolf K."/>
            <person name="Brune I."/>
            <person name="Goetker S."/>
            <person name="Kalinowski J."/>
            <person name="Kamp P.-B."/>
            <person name="Lobo F.P."/>
            <person name="Viehoever P."/>
            <person name="Weisshaar B."/>
            <person name="Soriano F."/>
            <person name="Droege M."/>
            <person name="Puehler A."/>
        </authorList>
    </citation>
    <scope>NUCLEOTIDE SEQUENCE [LARGE SCALE GENOMIC DNA]</scope>
    <source>
        <strain evidence="3">ATCC 43042 / DSM 7109</strain>
    </source>
</reference>
<feature type="compositionally biased region" description="Low complexity" evidence="1">
    <location>
        <begin position="108"/>
        <end position="122"/>
    </location>
</feature>
<feature type="region of interest" description="Disordered" evidence="1">
    <location>
        <begin position="104"/>
        <end position="138"/>
    </location>
</feature>